<evidence type="ECO:0000313" key="1">
    <source>
        <dbReference type="EMBL" id="VCU68551.1"/>
    </source>
</evidence>
<gene>
    <name evidence="1" type="ORF">PIGHUM_00608</name>
</gene>
<proteinExistence type="predicted"/>
<dbReference type="RefSeq" id="WP_124077789.1">
    <property type="nucleotide sequence ID" value="NZ_UWPJ01000006.1"/>
</dbReference>
<dbReference type="EMBL" id="UWPJ01000006">
    <property type="protein sequence ID" value="VCU68551.1"/>
    <property type="molecule type" value="Genomic_DNA"/>
</dbReference>
<evidence type="ECO:0000313" key="2">
    <source>
        <dbReference type="Proteomes" id="UP000277294"/>
    </source>
</evidence>
<dbReference type="InterPro" id="IPR021332">
    <property type="entry name" value="DUF2944"/>
</dbReference>
<reference evidence="1 2" key="1">
    <citation type="submission" date="2018-10" db="EMBL/GenBank/DDBJ databases">
        <authorList>
            <person name="Criscuolo A."/>
        </authorList>
    </citation>
    <scope>NUCLEOTIDE SEQUENCE [LARGE SCALE GENOMIC DNA]</scope>
    <source>
        <strain evidence="1">DnA1</strain>
    </source>
</reference>
<dbReference type="Proteomes" id="UP000277294">
    <property type="component" value="Unassembled WGS sequence"/>
</dbReference>
<evidence type="ECO:0008006" key="3">
    <source>
        <dbReference type="Google" id="ProtNLM"/>
    </source>
</evidence>
<sequence>MDEEVLAAMARWPDVPDAHGWLSLDARGRWRLHPEGDAGAGGPGTSISNPGILAFIARNYSHDDQGRWFFQNGPQRVFARLDAAPLILRQDDAAGSLITHTGKPVTQVSRWALDDRHRLYAVTEHGPAMVEDRYLADVLDRLRTPAGQPLLDHPPAWLTDDTAPATPVEVVYPPVGSTPVPFIPLREPASQALGWC</sequence>
<accession>A0A3P4AYB9</accession>
<dbReference type="AlphaFoldDB" id="A0A3P4AYB9"/>
<dbReference type="Pfam" id="PF11161">
    <property type="entry name" value="DUF2944"/>
    <property type="match status" value="1"/>
</dbReference>
<dbReference type="OrthoDB" id="7057642at2"/>
<name>A0A3P4AYB9_9BURK</name>
<protein>
    <recommendedName>
        <fullName evidence="3">DUF2946 domain-containing protein</fullName>
    </recommendedName>
</protein>
<organism evidence="1 2">
    <name type="scientific">Pigmentiphaga humi</name>
    <dbReference type="NCBI Taxonomy" id="2478468"/>
    <lineage>
        <taxon>Bacteria</taxon>
        <taxon>Pseudomonadati</taxon>
        <taxon>Pseudomonadota</taxon>
        <taxon>Betaproteobacteria</taxon>
        <taxon>Burkholderiales</taxon>
        <taxon>Alcaligenaceae</taxon>
        <taxon>Pigmentiphaga</taxon>
    </lineage>
</organism>
<keyword evidence="2" id="KW-1185">Reference proteome</keyword>